<accession>A0A348G0S4</accession>
<reference evidence="1 2" key="1">
    <citation type="submission" date="2018-08" db="EMBL/GenBank/DDBJ databases">
        <title>Complete genome sequencing of Blastochloris tepida GI.</title>
        <authorList>
            <person name="Tsukatani Y."/>
            <person name="Mori H."/>
        </authorList>
    </citation>
    <scope>NUCLEOTIDE SEQUENCE [LARGE SCALE GENOMIC DNA]</scope>
    <source>
        <strain evidence="1 2">GI</strain>
    </source>
</reference>
<dbReference type="PANTHER" id="PTHR40278">
    <property type="entry name" value="DNA UTILIZATION PROTEIN HOFN"/>
    <property type="match status" value="1"/>
</dbReference>
<keyword evidence="2" id="KW-1185">Reference proteome</keyword>
<dbReference type="Pfam" id="PF05137">
    <property type="entry name" value="PilN"/>
    <property type="match status" value="1"/>
</dbReference>
<dbReference type="PANTHER" id="PTHR40278:SF1">
    <property type="entry name" value="DNA UTILIZATION PROTEIN HOFN"/>
    <property type="match status" value="1"/>
</dbReference>
<dbReference type="AlphaFoldDB" id="A0A348G0S4"/>
<dbReference type="EMBL" id="AP018907">
    <property type="protein sequence ID" value="BBF93157.1"/>
    <property type="molecule type" value="Genomic_DNA"/>
</dbReference>
<dbReference type="InterPro" id="IPR052534">
    <property type="entry name" value="Extracell_DNA_Util/SecSys_Comp"/>
</dbReference>
<dbReference type="Proteomes" id="UP000266934">
    <property type="component" value="Chromosome"/>
</dbReference>
<dbReference type="InterPro" id="IPR007813">
    <property type="entry name" value="PilN"/>
</dbReference>
<sequence length="370" mass="40055">MTSFVTLKAVYAAWLDAVARTADAALARFETHRRVGLVEDEDGGFTLGLAEPDVGARKRARKDRRKDADSAAPLPDHRLRLTDEGIETLPPAWSAALRGSRVELVLKPSRFLFCPLELPKRAGEFLDGIVRAQIDRLTPWSPADAAYHWTRPREQAGERIALMVVATARSIVAPLAQAVADLGAAAVAVSTTGPEGEAVTVFETRAHGADRRGRVRSVLHGAFVATGLAALATMTATGFIADHYEAETQQLQQRIAERRAAIRAGQGGGGNSATALLERRKHATPASVMALEALSALLPDHTYATELRIEGDRLQIVGITRDAPSLIQILEQSPHFGRATFFAPTTRAENDPGERFHVEARLRPHFGLEP</sequence>
<dbReference type="OrthoDB" id="8196557at2"/>
<protein>
    <recommendedName>
        <fullName evidence="3">General secretion pathway protein L</fullName>
    </recommendedName>
</protein>
<evidence type="ECO:0008006" key="3">
    <source>
        <dbReference type="Google" id="ProtNLM"/>
    </source>
</evidence>
<organism evidence="1 2">
    <name type="scientific">Blastochloris tepida</name>
    <dbReference type="NCBI Taxonomy" id="2233851"/>
    <lineage>
        <taxon>Bacteria</taxon>
        <taxon>Pseudomonadati</taxon>
        <taxon>Pseudomonadota</taxon>
        <taxon>Alphaproteobacteria</taxon>
        <taxon>Hyphomicrobiales</taxon>
        <taxon>Blastochloridaceae</taxon>
        <taxon>Blastochloris</taxon>
    </lineage>
</organism>
<dbReference type="KEGG" id="blag:BLTE_18420"/>
<name>A0A348G0S4_9HYPH</name>
<evidence type="ECO:0000313" key="1">
    <source>
        <dbReference type="EMBL" id="BBF93157.1"/>
    </source>
</evidence>
<proteinExistence type="predicted"/>
<dbReference type="RefSeq" id="WP_126399577.1">
    <property type="nucleotide sequence ID" value="NZ_AP018907.1"/>
</dbReference>
<evidence type="ECO:0000313" key="2">
    <source>
        <dbReference type="Proteomes" id="UP000266934"/>
    </source>
</evidence>
<gene>
    <name evidence="1" type="ORF">BLTE_18420</name>
</gene>